<organism evidence="1 2">
    <name type="scientific">Streptomyces tamarix</name>
    <dbReference type="NCBI Taxonomy" id="3078565"/>
    <lineage>
        <taxon>Bacteria</taxon>
        <taxon>Bacillati</taxon>
        <taxon>Actinomycetota</taxon>
        <taxon>Actinomycetes</taxon>
        <taxon>Kitasatosporales</taxon>
        <taxon>Streptomycetaceae</taxon>
        <taxon>Streptomyces</taxon>
    </lineage>
</organism>
<name>A0ABU3QLU9_9ACTN</name>
<dbReference type="RefSeq" id="WP_315878797.1">
    <property type="nucleotide sequence ID" value="NZ_JAWCTQ010000019.1"/>
</dbReference>
<comment type="caution">
    <text evidence="1">The sequence shown here is derived from an EMBL/GenBank/DDBJ whole genome shotgun (WGS) entry which is preliminary data.</text>
</comment>
<gene>
    <name evidence="1" type="ORF">RND61_16900</name>
</gene>
<evidence type="ECO:0000313" key="2">
    <source>
        <dbReference type="Proteomes" id="UP001250181"/>
    </source>
</evidence>
<reference evidence="1 2" key="1">
    <citation type="submission" date="2023-09" db="EMBL/GenBank/DDBJ databases">
        <title>Streptomyces sp. nov.: A antagonism against Alternaria gaisen Producing Streptochlin, Isolated from Tamarix root soil.</title>
        <authorList>
            <person name="Chen Y."/>
        </authorList>
    </citation>
    <scope>NUCLEOTIDE SEQUENCE [LARGE SCALE GENOMIC DNA]</scope>
    <source>
        <strain evidence="1 2">TRM76323</strain>
    </source>
</reference>
<keyword evidence="2" id="KW-1185">Reference proteome</keyword>
<accession>A0ABU3QLU9</accession>
<dbReference type="Proteomes" id="UP001250181">
    <property type="component" value="Unassembled WGS sequence"/>
</dbReference>
<dbReference type="EMBL" id="JAWCTQ010000019">
    <property type="protein sequence ID" value="MDT9683727.1"/>
    <property type="molecule type" value="Genomic_DNA"/>
</dbReference>
<sequence>MHMIEAIFAAPDKTATGRIEEALVADILWISARPDDCLEHIYSESGHGRLQITFFIRSKPLAAAHDTVAAICRRALLAAPALRGWQLLDAADPDGRPYPSSRRTPP</sequence>
<evidence type="ECO:0000313" key="1">
    <source>
        <dbReference type="EMBL" id="MDT9683727.1"/>
    </source>
</evidence>
<protein>
    <submittedName>
        <fullName evidence="1">Uncharacterized protein</fullName>
    </submittedName>
</protein>
<proteinExistence type="predicted"/>